<dbReference type="AlphaFoldDB" id="A0AAD5S5M5"/>
<dbReference type="EMBL" id="JADGJD010001289">
    <property type="protein sequence ID" value="KAJ3044551.1"/>
    <property type="molecule type" value="Genomic_DNA"/>
</dbReference>
<feature type="domain" description="DNA replication regulator Sld3 C-terminal" evidence="2">
    <location>
        <begin position="266"/>
        <end position="451"/>
    </location>
</feature>
<evidence type="ECO:0000313" key="4">
    <source>
        <dbReference type="Proteomes" id="UP001212841"/>
    </source>
</evidence>
<organism evidence="3 4">
    <name type="scientific">Rhizophlyctis rosea</name>
    <dbReference type="NCBI Taxonomy" id="64517"/>
    <lineage>
        <taxon>Eukaryota</taxon>
        <taxon>Fungi</taxon>
        <taxon>Fungi incertae sedis</taxon>
        <taxon>Chytridiomycota</taxon>
        <taxon>Chytridiomycota incertae sedis</taxon>
        <taxon>Chytridiomycetes</taxon>
        <taxon>Rhizophlyctidales</taxon>
        <taxon>Rhizophlyctidaceae</taxon>
        <taxon>Rhizophlyctis</taxon>
    </lineage>
</organism>
<evidence type="ECO:0000256" key="1">
    <source>
        <dbReference type="SAM" id="MobiDB-lite"/>
    </source>
</evidence>
<keyword evidence="4" id="KW-1185">Reference proteome</keyword>
<evidence type="ECO:0000259" key="2">
    <source>
        <dbReference type="Pfam" id="PF08639"/>
    </source>
</evidence>
<gene>
    <name evidence="3" type="ORF">HK097_001439</name>
</gene>
<comment type="caution">
    <text evidence="3">The sequence shown here is derived from an EMBL/GenBank/DDBJ whole genome shotgun (WGS) entry which is preliminary data.</text>
</comment>
<feature type="region of interest" description="Disordered" evidence="1">
    <location>
        <begin position="313"/>
        <end position="363"/>
    </location>
</feature>
<evidence type="ECO:0000313" key="3">
    <source>
        <dbReference type="EMBL" id="KAJ3044551.1"/>
    </source>
</evidence>
<proteinExistence type="predicted"/>
<dbReference type="Proteomes" id="UP001212841">
    <property type="component" value="Unassembled WGS sequence"/>
</dbReference>
<feature type="region of interest" description="Disordered" evidence="1">
    <location>
        <begin position="590"/>
        <end position="675"/>
    </location>
</feature>
<feature type="region of interest" description="Disordered" evidence="1">
    <location>
        <begin position="93"/>
        <end position="115"/>
    </location>
</feature>
<accession>A0AAD5S5M5</accession>
<feature type="region of interest" description="Disordered" evidence="1">
    <location>
        <begin position="799"/>
        <end position="822"/>
    </location>
</feature>
<feature type="compositionally biased region" description="Pro residues" evidence="1">
    <location>
        <begin position="611"/>
        <end position="623"/>
    </location>
</feature>
<dbReference type="Gene3D" id="1.20.58.2130">
    <property type="match status" value="1"/>
</dbReference>
<sequence>VEVGLGVLRICTGDGEEVVRELCDRAESDENDMETFSDEVVDMWYGNGMSEALRDFFFNAAAPKMDNTNVEDIEKASLDVWDSTDVVQVVEKGGGRLSASPRTPAKHNQSPRTPSKLRHFASYVGEIGFGMVRRAEDVAHVLRQGYLDGVYGEKVCLDFVDLFIHEKLEKEAVLMTRNLSANQNTVEDFVKETMPFVMDALEKYADKDRVQHVFVTHLTALLCSLQRVEDKYQILSSIDSAEIPEELLAAADGAEVEAVRKWVGSDKGSRRDVASLKTREAQMQITILLECLKVHVTTQTPLLDLPFVSQTTESSEPVRKQRKRKSVCGTSPSSNKKRRANDGGVVKTGAEDGELVTDEGEGQRRKAYERAVEDWMDRLCIWSSVLSFGGVQEEGGGLVKGFVEPVVVALYGTILPDLTKTILTKAGGGQSLLSAPPPDSPFFKKRMVTKVGSGMGGARRLNSASAVTDKGATRTLQGRLGLRKVRSELVPGSEDSVGVVSVGGKGRAQVTELLKRMAGRQVVVKKGGKDKGKEKGEAKVRVVKREASFVAGLKVGGIVKGKEVVCGEAGRSTMVRSISEVSFFRNRTVLDEDSEGNQQQRPTSSSSSDSPPSPRPSTSPLRPPSLRKSHTLPTILSRPNPRNPLKSVPSTPTKSVKKQQHWSARSAAGRSRTPTKLWSISRLGLNKTQEEEKPEFSDDMVVEETPGLRSEKRPGTSPVLGLSSVTPTRQRIKNVSVTPTSRRRGSFGVLRGGVGVSPSPLRTPRSRRGSGVGGIRLFGSAWEERGKEEGQGDVMEEVSEVSGSSPLALWSGGSTPGGRKRSVGVGLDGVDGGEESWDEVIAETPVKRQRSEHVGVDM</sequence>
<dbReference type="InterPro" id="IPR013948">
    <property type="entry name" value="DNA_replication_reg_Sld3_C"/>
</dbReference>
<feature type="non-terminal residue" evidence="3">
    <location>
        <position position="1"/>
    </location>
</feature>
<protein>
    <recommendedName>
        <fullName evidence="2">DNA replication regulator Sld3 C-terminal domain-containing protein</fullName>
    </recommendedName>
</protein>
<reference evidence="3" key="1">
    <citation type="submission" date="2020-05" db="EMBL/GenBank/DDBJ databases">
        <title>Phylogenomic resolution of chytrid fungi.</title>
        <authorList>
            <person name="Stajich J.E."/>
            <person name="Amses K."/>
            <person name="Simmons R."/>
            <person name="Seto K."/>
            <person name="Myers J."/>
            <person name="Bonds A."/>
            <person name="Quandt C.A."/>
            <person name="Barry K."/>
            <person name="Liu P."/>
            <person name="Grigoriev I."/>
            <person name="Longcore J.E."/>
            <person name="James T.Y."/>
        </authorList>
    </citation>
    <scope>NUCLEOTIDE SEQUENCE</scope>
    <source>
        <strain evidence="3">JEL0318</strain>
    </source>
</reference>
<dbReference type="Pfam" id="PF08639">
    <property type="entry name" value="Sld3_STD"/>
    <property type="match status" value="1"/>
</dbReference>
<feature type="region of interest" description="Disordered" evidence="1">
    <location>
        <begin position="734"/>
        <end position="772"/>
    </location>
</feature>
<name>A0AAD5S5M5_9FUNG</name>
<feature type="compositionally biased region" description="Acidic residues" evidence="1">
    <location>
        <begin position="351"/>
        <end position="360"/>
    </location>
</feature>
<feature type="compositionally biased region" description="Low complexity" evidence="1">
    <location>
        <begin position="601"/>
        <end position="610"/>
    </location>
</feature>